<evidence type="ECO:0000256" key="1">
    <source>
        <dbReference type="SAM" id="MobiDB-lite"/>
    </source>
</evidence>
<name>A0A1G4IKW7_TRYEQ</name>
<dbReference type="GeneID" id="92382732"/>
<feature type="compositionally biased region" description="Basic and acidic residues" evidence="1">
    <location>
        <begin position="26"/>
        <end position="36"/>
    </location>
</feature>
<keyword evidence="3" id="KW-1185">Reference proteome</keyword>
<dbReference type="AlphaFoldDB" id="A0A1G4IKW7"/>
<feature type="region of interest" description="Disordered" evidence="1">
    <location>
        <begin position="26"/>
        <end position="116"/>
    </location>
</feature>
<organism evidence="2 3">
    <name type="scientific">Trypanosoma equiperdum</name>
    <dbReference type="NCBI Taxonomy" id="5694"/>
    <lineage>
        <taxon>Eukaryota</taxon>
        <taxon>Discoba</taxon>
        <taxon>Euglenozoa</taxon>
        <taxon>Kinetoplastea</taxon>
        <taxon>Metakinetoplastina</taxon>
        <taxon>Trypanosomatida</taxon>
        <taxon>Trypanosomatidae</taxon>
        <taxon>Trypanosoma</taxon>
    </lineage>
</organism>
<feature type="region of interest" description="Disordered" evidence="1">
    <location>
        <begin position="195"/>
        <end position="226"/>
    </location>
</feature>
<feature type="compositionally biased region" description="Basic residues" evidence="1">
    <location>
        <begin position="85"/>
        <end position="99"/>
    </location>
</feature>
<reference evidence="2" key="1">
    <citation type="submission" date="2016-09" db="EMBL/GenBank/DDBJ databases">
        <authorList>
            <person name="Hebert L."/>
            <person name="Moumen B."/>
        </authorList>
    </citation>
    <scope>NUCLEOTIDE SEQUENCE [LARGE SCALE GENOMIC DNA]</scope>
    <source>
        <strain evidence="2">OVI</strain>
    </source>
</reference>
<protein>
    <submittedName>
        <fullName evidence="2">Uncharacterized protein</fullName>
    </submittedName>
</protein>
<gene>
    <name evidence="2" type="ORF">TEOVI_000879800</name>
</gene>
<dbReference type="VEuPathDB" id="TriTrypDB:TEOVI_000879800"/>
<evidence type="ECO:0000313" key="3">
    <source>
        <dbReference type="Proteomes" id="UP000195570"/>
    </source>
</evidence>
<proteinExistence type="predicted"/>
<dbReference type="RefSeq" id="XP_067083593.1">
    <property type="nucleotide sequence ID" value="XM_067227492.1"/>
</dbReference>
<dbReference type="Proteomes" id="UP000195570">
    <property type="component" value="Unassembled WGS sequence"/>
</dbReference>
<accession>A0A1G4IKW7</accession>
<feature type="compositionally biased region" description="Basic and acidic residues" evidence="1">
    <location>
        <begin position="206"/>
        <end position="216"/>
    </location>
</feature>
<comment type="caution">
    <text evidence="2">The sequence shown here is derived from an EMBL/GenBank/DDBJ whole genome shotgun (WGS) entry which is preliminary data.</text>
</comment>
<sequence length="403" mass="43267">MMSRRPPVGVFCVDVEELLKATAKLKIDREKVDDRSPTFSTSGPRGSSTKRSSARNSGGRGDCPHSVRPGSMSSAGGAHSPRSSAGRRRMRSRKAKNRGLKAGVEDYTPLGKERGEDGHAVARPLFDFPSPNIVNTTTCSTSRTPICGGFRDPACMQTGDACNDTISCWKNGDQAIRGPESDCTFSSQLQLTIPPGADEDSVGPEQEEKFRLHDGTETAAPPITPERVDPVISNVMQAMQNRLLGVSAALCHRDAAPRDGGTGFTSSEKVSCGQRISNGTNNVAQFSRKVNDSVFLSQPSIYGTEDSKKAAGSWGPPQSLQAARTPRKLAAIGKHGVKEYGQPPRLRDARGVERVLITGVVTKVPKRATSSLGAPQLAKPLLTPVFQNIARNFAEKSKRPKRF</sequence>
<evidence type="ECO:0000313" key="2">
    <source>
        <dbReference type="EMBL" id="SCU73196.1"/>
    </source>
</evidence>
<dbReference type="EMBL" id="CZPT02002007">
    <property type="protein sequence ID" value="SCU73196.1"/>
    <property type="molecule type" value="Genomic_DNA"/>
</dbReference>
<feature type="compositionally biased region" description="Polar residues" evidence="1">
    <location>
        <begin position="37"/>
        <end position="56"/>
    </location>
</feature>